<accession>A0A167MTK7</accession>
<dbReference type="ESTHER" id="9basi-a0a167mtk7">
    <property type="family name" value="Fungal_carboxylesterase_lipase"/>
</dbReference>
<keyword evidence="1" id="KW-0732">Signal</keyword>
<dbReference type="EMBL" id="KV417281">
    <property type="protein sequence ID" value="KZO97048.1"/>
    <property type="molecule type" value="Genomic_DNA"/>
</dbReference>
<proteinExistence type="predicted"/>
<evidence type="ECO:0000259" key="2">
    <source>
        <dbReference type="Pfam" id="PF00135"/>
    </source>
</evidence>
<feature type="signal peptide" evidence="1">
    <location>
        <begin position="1"/>
        <end position="21"/>
    </location>
</feature>
<keyword evidence="4" id="KW-1185">Reference proteome</keyword>
<sequence length="516" mass="55994">MYSLLLQWAYGLSSLLAPLSADDGLLVQTAQGQVRGISVNGNRQFRGIPYAANTALYRFQPPQPAPVRSQVFDASSWGDSCPAEIGPSAAAALNITGILDQQLSVPTSENCLNLNIWAPAITRPQKTAVMIWVYGGSGKFGTSNTAAYNGSFFTRDFDDITIVSINYRTNIFGFPNAPGSVNVGLLDVESAVQWVYKNIANFGGDPNRITLFGESFGSLAVDAYTIRNPQDTIVKGIILESGLVALDQFIAPNPTVWSSITNIVGCSSSGNVMQCMQSLRWQDLQSAILKNNIPFTAITDGYTLFGDWQRRLTQGQFLKVPTLLGNNANEGDIFVAAYEATGGKLPPLVTFNEASVACTDVLFHCPAFASARDRINAKVPTYRYIYSGVFGNINNGNGSLRAFHTSEIPIVFQTYNSSSFISKYPATGTEIALSKYIQNAWVQFARFGAAGLDVVGWRPFSVDDLFHPSINVLGYPENPSGVTFQRTLEHDAGCSDLDGEIAIVLPIIRHLENNLL</sequence>
<dbReference type="GO" id="GO:0016787">
    <property type="term" value="F:hydrolase activity"/>
    <property type="evidence" value="ECO:0007669"/>
    <property type="project" value="UniProtKB-KW"/>
</dbReference>
<dbReference type="InterPro" id="IPR002018">
    <property type="entry name" value="CarbesteraseB"/>
</dbReference>
<dbReference type="Pfam" id="PF00135">
    <property type="entry name" value="COesterase"/>
    <property type="match status" value="2"/>
</dbReference>
<organism evidence="3 4">
    <name type="scientific">Calocera viscosa (strain TUFC12733)</name>
    <dbReference type="NCBI Taxonomy" id="1330018"/>
    <lineage>
        <taxon>Eukaryota</taxon>
        <taxon>Fungi</taxon>
        <taxon>Dikarya</taxon>
        <taxon>Basidiomycota</taxon>
        <taxon>Agaricomycotina</taxon>
        <taxon>Dacrymycetes</taxon>
        <taxon>Dacrymycetales</taxon>
        <taxon>Dacrymycetaceae</taxon>
        <taxon>Calocera</taxon>
    </lineage>
</organism>
<protein>
    <submittedName>
        <fullName evidence="3">Alpha/beta-hydrolase</fullName>
    </submittedName>
</protein>
<dbReference type="STRING" id="1330018.A0A167MTK7"/>
<dbReference type="AlphaFoldDB" id="A0A167MTK7"/>
<name>A0A167MTK7_CALVF</name>
<reference evidence="3 4" key="1">
    <citation type="journal article" date="2016" name="Mol. Biol. Evol.">
        <title>Comparative Genomics of Early-Diverging Mushroom-Forming Fungi Provides Insights into the Origins of Lignocellulose Decay Capabilities.</title>
        <authorList>
            <person name="Nagy L.G."/>
            <person name="Riley R."/>
            <person name="Tritt A."/>
            <person name="Adam C."/>
            <person name="Daum C."/>
            <person name="Floudas D."/>
            <person name="Sun H."/>
            <person name="Yadav J.S."/>
            <person name="Pangilinan J."/>
            <person name="Larsson K.H."/>
            <person name="Matsuura K."/>
            <person name="Barry K."/>
            <person name="Labutti K."/>
            <person name="Kuo R."/>
            <person name="Ohm R.A."/>
            <person name="Bhattacharya S.S."/>
            <person name="Shirouzu T."/>
            <person name="Yoshinaga Y."/>
            <person name="Martin F.M."/>
            <person name="Grigoriev I.V."/>
            <person name="Hibbett D.S."/>
        </authorList>
    </citation>
    <scope>NUCLEOTIDE SEQUENCE [LARGE SCALE GENOMIC DNA]</scope>
    <source>
        <strain evidence="3 4">TUFC12733</strain>
    </source>
</reference>
<feature type="domain" description="Carboxylesterase type B" evidence="2">
    <location>
        <begin position="26"/>
        <end position="338"/>
    </location>
</feature>
<dbReference type="SUPFAM" id="SSF53474">
    <property type="entry name" value="alpha/beta-Hydrolases"/>
    <property type="match status" value="1"/>
</dbReference>
<dbReference type="InterPro" id="IPR050309">
    <property type="entry name" value="Type-B_Carboxylest/Lipase"/>
</dbReference>
<feature type="chain" id="PRO_5007890455" evidence="1">
    <location>
        <begin position="22"/>
        <end position="516"/>
    </location>
</feature>
<evidence type="ECO:0000256" key="1">
    <source>
        <dbReference type="SAM" id="SignalP"/>
    </source>
</evidence>
<gene>
    <name evidence="3" type="ORF">CALVIDRAFT_554686</name>
</gene>
<dbReference type="OrthoDB" id="408631at2759"/>
<evidence type="ECO:0000313" key="3">
    <source>
        <dbReference type="EMBL" id="KZO97048.1"/>
    </source>
</evidence>
<dbReference type="InterPro" id="IPR029058">
    <property type="entry name" value="AB_hydrolase_fold"/>
</dbReference>
<dbReference type="PANTHER" id="PTHR11559">
    <property type="entry name" value="CARBOXYLESTERASE"/>
    <property type="match status" value="1"/>
</dbReference>
<dbReference type="Gene3D" id="3.40.50.1820">
    <property type="entry name" value="alpha/beta hydrolase"/>
    <property type="match status" value="1"/>
</dbReference>
<dbReference type="Proteomes" id="UP000076738">
    <property type="component" value="Unassembled WGS sequence"/>
</dbReference>
<evidence type="ECO:0000313" key="4">
    <source>
        <dbReference type="Proteomes" id="UP000076738"/>
    </source>
</evidence>
<keyword evidence="3" id="KW-0378">Hydrolase</keyword>
<feature type="domain" description="Carboxylesterase type B" evidence="2">
    <location>
        <begin position="356"/>
        <end position="460"/>
    </location>
</feature>